<evidence type="ECO:0000313" key="1">
    <source>
        <dbReference type="EMBL" id="TLU70529.1"/>
    </source>
</evidence>
<organism evidence="1 2">
    <name type="scientific">Lichenicoccus roseus</name>
    <dbReference type="NCBI Taxonomy" id="2683649"/>
    <lineage>
        <taxon>Bacteria</taxon>
        <taxon>Pseudomonadati</taxon>
        <taxon>Pseudomonadota</taxon>
        <taxon>Alphaproteobacteria</taxon>
        <taxon>Acetobacterales</taxon>
        <taxon>Acetobacteraceae</taxon>
        <taxon>Lichenicoccus</taxon>
    </lineage>
</organism>
<evidence type="ECO:0000313" key="2">
    <source>
        <dbReference type="Proteomes" id="UP000305654"/>
    </source>
</evidence>
<accession>A0A5R9J0Q9</accession>
<protein>
    <recommendedName>
        <fullName evidence="3">Segregation/condensation protein A</fullName>
    </recommendedName>
</protein>
<gene>
    <name evidence="1" type="ORF">FE263_21635</name>
</gene>
<dbReference type="AlphaFoldDB" id="A0A5R9J0Q9"/>
<dbReference type="OrthoDB" id="7281541at2"/>
<keyword evidence="2" id="KW-1185">Reference proteome</keyword>
<evidence type="ECO:0008006" key="3">
    <source>
        <dbReference type="Google" id="ProtNLM"/>
    </source>
</evidence>
<name>A0A5R9J0Q9_9PROT</name>
<proteinExistence type="predicted"/>
<sequence>MRACLAALALSDQLAEAYRLPPRTLWPVPVSIARIRERLAVLPDGSALTSFLPDLKAEEVGGFRARSAVASTFAASLELARDGRLMLDQAEAWQIILVSRQADGGLQTDADADRA</sequence>
<dbReference type="EMBL" id="VCDI01000016">
    <property type="protein sequence ID" value="TLU70529.1"/>
    <property type="molecule type" value="Genomic_DNA"/>
</dbReference>
<dbReference type="Proteomes" id="UP000305654">
    <property type="component" value="Unassembled WGS sequence"/>
</dbReference>
<comment type="caution">
    <text evidence="1">The sequence shown here is derived from an EMBL/GenBank/DDBJ whole genome shotgun (WGS) entry which is preliminary data.</text>
</comment>
<reference evidence="1 2" key="1">
    <citation type="submission" date="2019-05" db="EMBL/GenBank/DDBJ databases">
        <authorList>
            <person name="Pankratov T."/>
            <person name="Grouzdev D."/>
        </authorList>
    </citation>
    <scope>NUCLEOTIDE SEQUENCE [LARGE SCALE GENOMIC DNA]</scope>
    <source>
        <strain evidence="1 2">KEBCLARHB70R</strain>
    </source>
</reference>